<dbReference type="InterPro" id="IPR011335">
    <property type="entry name" value="Restrct_endonuc-II-like"/>
</dbReference>
<dbReference type="AlphaFoldDB" id="A0A401G4I6"/>
<accession>A0A401G4I6</accession>
<gene>
    <name evidence="4" type="ORF">DENIS_5128</name>
</gene>
<evidence type="ECO:0000313" key="5">
    <source>
        <dbReference type="Proteomes" id="UP000288096"/>
    </source>
</evidence>
<dbReference type="CDD" id="cd22323">
    <property type="entry name" value="EcoRV-like"/>
    <property type="match status" value="1"/>
</dbReference>
<dbReference type="Pfam" id="PF09233">
    <property type="entry name" value="Endonuc-EcoRV"/>
    <property type="match status" value="1"/>
</dbReference>
<evidence type="ECO:0000256" key="3">
    <source>
        <dbReference type="ARBA" id="ARBA00022801"/>
    </source>
</evidence>
<dbReference type="GO" id="GO:0016787">
    <property type="term" value="F:hydrolase activity"/>
    <property type="evidence" value="ECO:0007669"/>
    <property type="project" value="UniProtKB-KW"/>
</dbReference>
<reference evidence="5" key="1">
    <citation type="submission" date="2017-11" db="EMBL/GenBank/DDBJ databases">
        <authorList>
            <person name="Watanabe M."/>
            <person name="Kojima H."/>
        </authorList>
    </citation>
    <scope>NUCLEOTIDE SEQUENCE [LARGE SCALE GENOMIC DNA]</scope>
    <source>
        <strain evidence="5">Tokyo 01</strain>
    </source>
</reference>
<dbReference type="SUPFAM" id="SSF52980">
    <property type="entry name" value="Restriction endonuclease-like"/>
    <property type="match status" value="1"/>
</dbReference>
<keyword evidence="3" id="KW-0378">Hydrolase</keyword>
<reference evidence="5" key="2">
    <citation type="submission" date="2019-01" db="EMBL/GenBank/DDBJ databases">
        <title>Genome sequence of Desulfonema ishimotonii strain Tokyo 01.</title>
        <authorList>
            <person name="Fukui M."/>
        </authorList>
    </citation>
    <scope>NUCLEOTIDE SEQUENCE [LARGE SCALE GENOMIC DNA]</scope>
    <source>
        <strain evidence="5">Tokyo 01</strain>
    </source>
</reference>
<dbReference type="InterPro" id="IPR015314">
    <property type="entry name" value="Restrct_endonuc_II_EcoRV"/>
</dbReference>
<keyword evidence="2 4" id="KW-0255">Endonuclease</keyword>
<evidence type="ECO:0000313" key="4">
    <source>
        <dbReference type="EMBL" id="GBC64111.1"/>
    </source>
</evidence>
<proteinExistence type="predicted"/>
<organism evidence="4 5">
    <name type="scientific">Desulfonema ishimotonii</name>
    <dbReference type="NCBI Taxonomy" id="45657"/>
    <lineage>
        <taxon>Bacteria</taxon>
        <taxon>Pseudomonadati</taxon>
        <taxon>Thermodesulfobacteriota</taxon>
        <taxon>Desulfobacteria</taxon>
        <taxon>Desulfobacterales</taxon>
        <taxon>Desulfococcaceae</taxon>
        <taxon>Desulfonema</taxon>
    </lineage>
</organism>
<dbReference type="Proteomes" id="UP000288096">
    <property type="component" value="Unassembled WGS sequence"/>
</dbReference>
<dbReference type="GO" id="GO:0004519">
    <property type="term" value="F:endonuclease activity"/>
    <property type="evidence" value="ECO:0007669"/>
    <property type="project" value="UniProtKB-KW"/>
</dbReference>
<keyword evidence="5" id="KW-1185">Reference proteome</keyword>
<dbReference type="OrthoDB" id="5917943at2"/>
<sequence length="285" mass="32952">MSEKEEFESDLIEFVNSLQKHISMDDGQWTVKGFIDVFKNIYTISSDTKIVSKILEIHLFPEILKFAEKSGYKLVLAEHQNYYPDISFVKADDDSVKFAVDFKTTYCKPDNPEVCNGFTLGSHGEYFRNRKSTKNIQFPYSEYQGHFCLGIIYDRTNGSTIDETKSYGIEELRSIASVVRNFRFFVAEKWKIASDKGGSGNTANIGSINNISDILEQKGMFSKLGEQWFDDYWKNYKRITIEDEKGDSQQISSLKDFVEYKKGDTSLIVPKRTARRKKHRKNSDE</sequence>
<dbReference type="RefSeq" id="WP_124331113.1">
    <property type="nucleotide sequence ID" value="NZ_BEXT01000001.1"/>
</dbReference>
<evidence type="ECO:0000256" key="1">
    <source>
        <dbReference type="ARBA" id="ARBA00022722"/>
    </source>
</evidence>
<name>A0A401G4I6_9BACT</name>
<comment type="caution">
    <text evidence="4">The sequence shown here is derived from an EMBL/GenBank/DDBJ whole genome shotgun (WGS) entry which is preliminary data.</text>
</comment>
<dbReference type="EMBL" id="BEXT01000001">
    <property type="protein sequence ID" value="GBC64111.1"/>
    <property type="molecule type" value="Genomic_DNA"/>
</dbReference>
<dbReference type="GO" id="GO:0003677">
    <property type="term" value="F:DNA binding"/>
    <property type="evidence" value="ECO:0007669"/>
    <property type="project" value="InterPro"/>
</dbReference>
<protein>
    <submittedName>
        <fullName evidence="4">Restriction endonuclease</fullName>
    </submittedName>
</protein>
<dbReference type="Gene3D" id="3.40.600.10">
    <property type="entry name" value="DNA mismatch repair MutH/Restriction endonuclease, type II"/>
    <property type="match status" value="1"/>
</dbReference>
<evidence type="ECO:0000256" key="2">
    <source>
        <dbReference type="ARBA" id="ARBA00022759"/>
    </source>
</evidence>
<dbReference type="InterPro" id="IPR037057">
    <property type="entry name" value="DNA_rep_MutH/T2_RE_sf"/>
</dbReference>
<keyword evidence="1" id="KW-0540">Nuclease</keyword>